<evidence type="ECO:0000313" key="1">
    <source>
        <dbReference type="EMBL" id="MCF6136631.1"/>
    </source>
</evidence>
<organism evidence="1 2">
    <name type="scientific">Pseudalkalibacillus berkeleyi</name>
    <dbReference type="NCBI Taxonomy" id="1069813"/>
    <lineage>
        <taxon>Bacteria</taxon>
        <taxon>Bacillati</taxon>
        <taxon>Bacillota</taxon>
        <taxon>Bacilli</taxon>
        <taxon>Bacillales</taxon>
        <taxon>Fictibacillaceae</taxon>
        <taxon>Pseudalkalibacillus</taxon>
    </lineage>
</organism>
<name>A0ABS9GXZ9_9BACL</name>
<proteinExistence type="predicted"/>
<accession>A0ABS9GXZ9</accession>
<comment type="caution">
    <text evidence="1">The sequence shown here is derived from an EMBL/GenBank/DDBJ whole genome shotgun (WGS) entry which is preliminary data.</text>
</comment>
<gene>
    <name evidence="1" type="ORF">L2716_02735</name>
</gene>
<dbReference type="RefSeq" id="WP_236331555.1">
    <property type="nucleotide sequence ID" value="NZ_JAKIJS010000001.1"/>
</dbReference>
<keyword evidence="2" id="KW-1185">Reference proteome</keyword>
<dbReference type="Proteomes" id="UP001649381">
    <property type="component" value="Unassembled WGS sequence"/>
</dbReference>
<evidence type="ECO:0000313" key="2">
    <source>
        <dbReference type="Proteomes" id="UP001649381"/>
    </source>
</evidence>
<protein>
    <submittedName>
        <fullName evidence="1">DUF2642 domain-containing protein</fullName>
    </submittedName>
</protein>
<dbReference type="EMBL" id="JAKIJS010000001">
    <property type="protein sequence ID" value="MCF6136631.1"/>
    <property type="molecule type" value="Genomic_DNA"/>
</dbReference>
<reference evidence="1 2" key="1">
    <citation type="submission" date="2022-01" db="EMBL/GenBank/DDBJ databases">
        <title>Alkalihalobacillus sp. EGI L200015, a novel bacterium isolated from a salt lake sediment.</title>
        <authorList>
            <person name="Gao L."/>
            <person name="Fang B.-Z."/>
            <person name="Li W.-J."/>
        </authorList>
    </citation>
    <scope>NUCLEOTIDE SEQUENCE [LARGE SCALE GENOMIC DNA]</scope>
    <source>
        <strain evidence="1 2">KCTC 12718</strain>
    </source>
</reference>
<sequence length="225" mass="25718">MSILNNFDNYIGEHVKMTASGKVLLSGILVDTGSNIVVLYDGQDFLYIPLVHVHYLDFNSDDGETINPPDHMPTWIQEDHSISLRKILTNAKGVFTEIFVTSNQSIHGYVTNVMNDYFTFFSPVHKTMFIPLQHLKWLIPYPYSHRPYSLSNKDLPLTPSNVPASRTFEEQCKRHLGKVAIFDMGKHPNKIGKLVKVENGYVEIIIARNKTIFTNLQHVQTVQFP</sequence>